<keyword evidence="5" id="KW-0288">FMN</keyword>
<dbReference type="CDD" id="cd04730">
    <property type="entry name" value="NPD_like"/>
    <property type="match status" value="1"/>
</dbReference>
<evidence type="ECO:0000313" key="11">
    <source>
        <dbReference type="EMBL" id="SFA43847.1"/>
    </source>
</evidence>
<evidence type="ECO:0000256" key="5">
    <source>
        <dbReference type="ARBA" id="ARBA00022643"/>
    </source>
</evidence>
<reference evidence="10 12" key="2">
    <citation type="submission" date="2014-10" db="EMBL/GenBank/DDBJ databases">
        <title>Paracoccus sanguinis sp. nov., isolated from clinical specimens of New York State patients.</title>
        <authorList>
            <person name="Mingle L.A."/>
            <person name="Cole J.A."/>
            <person name="Lapierre P."/>
            <person name="Musser K.A."/>
        </authorList>
    </citation>
    <scope>NUCLEOTIDE SEQUENCE [LARGE SCALE GENOMIC DNA]</scope>
    <source>
        <strain evidence="10 12">JCM 14014</strain>
    </source>
</reference>
<evidence type="ECO:0000313" key="10">
    <source>
        <dbReference type="EMBL" id="KGJ05154.1"/>
    </source>
</evidence>
<evidence type="ECO:0000256" key="1">
    <source>
        <dbReference type="ARBA" id="ARBA00001917"/>
    </source>
</evidence>
<dbReference type="InterPro" id="IPR001295">
    <property type="entry name" value="Dihydroorotate_DH_CS"/>
</dbReference>
<evidence type="ECO:0000256" key="2">
    <source>
        <dbReference type="ARBA" id="ARBA00009881"/>
    </source>
</evidence>
<keyword evidence="3" id="KW-0216">Detoxification</keyword>
<dbReference type="Pfam" id="PF03060">
    <property type="entry name" value="NMO"/>
    <property type="match status" value="1"/>
</dbReference>
<evidence type="ECO:0000256" key="7">
    <source>
        <dbReference type="ARBA" id="ARBA00023033"/>
    </source>
</evidence>
<dbReference type="InterPro" id="IPR013785">
    <property type="entry name" value="Aldolase_TIM"/>
</dbReference>
<evidence type="ECO:0000256" key="9">
    <source>
        <dbReference type="ARBA" id="ARBA00049401"/>
    </source>
</evidence>
<dbReference type="OrthoDB" id="9778912at2"/>
<dbReference type="GO" id="GO:0051213">
    <property type="term" value="F:dioxygenase activity"/>
    <property type="evidence" value="ECO:0007669"/>
    <property type="project" value="UniProtKB-KW"/>
</dbReference>
<dbReference type="InterPro" id="IPR004136">
    <property type="entry name" value="NMO"/>
</dbReference>
<dbReference type="PANTHER" id="PTHR42747:SF3">
    <property type="entry name" value="NITRONATE MONOOXYGENASE-RELATED"/>
    <property type="match status" value="1"/>
</dbReference>
<dbReference type="AlphaFoldDB" id="A0A099F414"/>
<dbReference type="GO" id="GO:0016627">
    <property type="term" value="F:oxidoreductase activity, acting on the CH-CH group of donors"/>
    <property type="evidence" value="ECO:0007669"/>
    <property type="project" value="InterPro"/>
</dbReference>
<keyword evidence="4" id="KW-0285">Flavoprotein</keyword>
<dbReference type="EMBL" id="FOJO01000003">
    <property type="protein sequence ID" value="SFA43847.1"/>
    <property type="molecule type" value="Genomic_DNA"/>
</dbReference>
<dbReference type="RefSeq" id="WP_036739845.1">
    <property type="nucleotide sequence ID" value="NZ_FOJO01000003.1"/>
</dbReference>
<dbReference type="GO" id="GO:0006207">
    <property type="term" value="P:'de novo' pyrimidine nucleobase biosynthetic process"/>
    <property type="evidence" value="ECO:0007669"/>
    <property type="project" value="InterPro"/>
</dbReference>
<dbReference type="PROSITE" id="PS00912">
    <property type="entry name" value="DHODEHASE_2"/>
    <property type="match status" value="1"/>
</dbReference>
<dbReference type="eggNOG" id="COG2070">
    <property type="taxonomic scope" value="Bacteria"/>
</dbReference>
<comment type="similarity">
    <text evidence="2">Belongs to the nitronate monooxygenase family. NMO class I subfamily.</text>
</comment>
<dbReference type="Proteomes" id="UP000182312">
    <property type="component" value="Unassembled WGS sequence"/>
</dbReference>
<reference evidence="10 12" key="1">
    <citation type="submission" date="2014-09" db="EMBL/GenBank/DDBJ databases">
        <authorList>
            <person name="McGinnis J.M."/>
            <person name="Wolfgang W.J."/>
        </authorList>
    </citation>
    <scope>NUCLEOTIDE SEQUENCE [LARGE SCALE GENOMIC DNA]</scope>
    <source>
        <strain evidence="10 12">JCM 14014</strain>
    </source>
</reference>
<evidence type="ECO:0000313" key="13">
    <source>
        <dbReference type="Proteomes" id="UP000182312"/>
    </source>
</evidence>
<dbReference type="GO" id="GO:0018580">
    <property type="term" value="F:nitronate monooxygenase activity"/>
    <property type="evidence" value="ECO:0007669"/>
    <property type="project" value="InterPro"/>
</dbReference>
<keyword evidence="12" id="KW-1185">Reference proteome</keyword>
<dbReference type="Proteomes" id="UP000029846">
    <property type="component" value="Unassembled WGS sequence"/>
</dbReference>
<evidence type="ECO:0000256" key="8">
    <source>
        <dbReference type="ARBA" id="ARBA00031155"/>
    </source>
</evidence>
<sequence length="344" mass="35068">MSFSLTHLQVPVIQAPMAGIATPALAAAVSRAGGLGSLGLGSSHADQAAAMMAETAALLGSARYGVNLFCHRPATADPAREAAWLDYLRAEFHRAGAEPPAALHETYRSLLVDDAMLRAVIAARPAMISFHFGLPDAARLAALRGTGALLAATATSRAEAQAIRAAGLDAIIVQGHEAGGHRGIFDPDGPDECLSTAELQAALADIGLPLIAAGGIMDGADAARHLRAGAVAVQMGTAFVACPESAASDLYRARLTQARPVMTRAISGRPARGLENRLTALAGAADAPALPDYPIAYDAARALHRAAGGTDYAPFWAGTGAARVRPMPAADLVALLGREIAAAS</sequence>
<reference evidence="11 13" key="3">
    <citation type="submission" date="2016-10" db="EMBL/GenBank/DDBJ databases">
        <authorList>
            <person name="de Groot N.N."/>
        </authorList>
    </citation>
    <scope>NUCLEOTIDE SEQUENCE [LARGE SCALE GENOMIC DNA]</scope>
    <source>
        <strain evidence="11 13">CGMCC 1.6117</strain>
    </source>
</reference>
<keyword evidence="10" id="KW-0223">Dioxygenase</keyword>
<dbReference type="STRING" id="376733.SAMN04487972_103111"/>
<dbReference type="PANTHER" id="PTHR42747">
    <property type="entry name" value="NITRONATE MONOOXYGENASE-RELATED"/>
    <property type="match status" value="1"/>
</dbReference>
<dbReference type="SUPFAM" id="SSF51412">
    <property type="entry name" value="Inosine monophosphate dehydrogenase (IMPDH)"/>
    <property type="match status" value="1"/>
</dbReference>
<gene>
    <name evidence="10" type="ORF">IT41_07145</name>
    <name evidence="11" type="ORF">SAMN04487972_103111</name>
</gene>
<dbReference type="GO" id="GO:0009636">
    <property type="term" value="P:response to toxic substance"/>
    <property type="evidence" value="ECO:0007669"/>
    <property type="project" value="UniProtKB-KW"/>
</dbReference>
<comment type="catalytic activity">
    <reaction evidence="9">
        <text>3 propionate 3-nitronate + 3 O2 + H2O = 3 3-oxopropanoate + 2 nitrate + nitrite + H2O2 + 3 H(+)</text>
        <dbReference type="Rhea" id="RHEA:57332"/>
        <dbReference type="ChEBI" id="CHEBI:15377"/>
        <dbReference type="ChEBI" id="CHEBI:15378"/>
        <dbReference type="ChEBI" id="CHEBI:15379"/>
        <dbReference type="ChEBI" id="CHEBI:16240"/>
        <dbReference type="ChEBI" id="CHEBI:16301"/>
        <dbReference type="ChEBI" id="CHEBI:17632"/>
        <dbReference type="ChEBI" id="CHEBI:33190"/>
        <dbReference type="ChEBI" id="CHEBI:136067"/>
    </reaction>
</comment>
<proteinExistence type="inferred from homology"/>
<evidence type="ECO:0000313" key="12">
    <source>
        <dbReference type="Proteomes" id="UP000029846"/>
    </source>
</evidence>
<protein>
    <recommendedName>
        <fullName evidence="8">Propionate 3-nitronate monooxygenase</fullName>
    </recommendedName>
</protein>
<keyword evidence="7 11" id="KW-0503">Monooxygenase</keyword>
<comment type="cofactor">
    <cofactor evidence="1">
        <name>FMN</name>
        <dbReference type="ChEBI" id="CHEBI:58210"/>
    </cofactor>
</comment>
<keyword evidence="6" id="KW-0560">Oxidoreductase</keyword>
<dbReference type="EMBL" id="JRKN01000007">
    <property type="protein sequence ID" value="KGJ05154.1"/>
    <property type="molecule type" value="Genomic_DNA"/>
</dbReference>
<name>A0A099F414_9RHOB</name>
<dbReference type="Gene3D" id="3.20.20.70">
    <property type="entry name" value="Aldolase class I"/>
    <property type="match status" value="1"/>
</dbReference>
<evidence type="ECO:0000256" key="6">
    <source>
        <dbReference type="ARBA" id="ARBA00023002"/>
    </source>
</evidence>
<organism evidence="10 12">
    <name type="scientific">Paracoccus halophilus</name>
    <dbReference type="NCBI Taxonomy" id="376733"/>
    <lineage>
        <taxon>Bacteria</taxon>
        <taxon>Pseudomonadati</taxon>
        <taxon>Pseudomonadota</taxon>
        <taxon>Alphaproteobacteria</taxon>
        <taxon>Rhodobacterales</taxon>
        <taxon>Paracoccaceae</taxon>
        <taxon>Paracoccus</taxon>
    </lineage>
</organism>
<evidence type="ECO:0000256" key="4">
    <source>
        <dbReference type="ARBA" id="ARBA00022630"/>
    </source>
</evidence>
<accession>A0A099F414</accession>
<evidence type="ECO:0000256" key="3">
    <source>
        <dbReference type="ARBA" id="ARBA00022575"/>
    </source>
</evidence>